<evidence type="ECO:0000256" key="10">
    <source>
        <dbReference type="ARBA" id="ARBA00023251"/>
    </source>
</evidence>
<comment type="similarity">
    <text evidence="2 14">Belongs to the UppP family.</text>
</comment>
<dbReference type="Pfam" id="PF02673">
    <property type="entry name" value="BacA"/>
    <property type="match status" value="1"/>
</dbReference>
<feature type="transmembrane region" description="Helical" evidence="14">
    <location>
        <begin position="328"/>
        <end position="347"/>
    </location>
</feature>
<organism evidence="15 16">
    <name type="scientific">Candidatus Moanibacter tarae</name>
    <dbReference type="NCBI Taxonomy" id="2200854"/>
    <lineage>
        <taxon>Bacteria</taxon>
        <taxon>Pseudomonadati</taxon>
        <taxon>Verrucomicrobiota</taxon>
        <taxon>Opitutia</taxon>
        <taxon>Puniceicoccales</taxon>
        <taxon>Puniceicoccales incertae sedis</taxon>
        <taxon>Candidatus Moanibacter</taxon>
    </lineage>
</organism>
<keyword evidence="8 14" id="KW-1133">Transmembrane helix</keyword>
<dbReference type="PANTHER" id="PTHR30622">
    <property type="entry name" value="UNDECAPRENYL-DIPHOSPHATASE"/>
    <property type="match status" value="1"/>
</dbReference>
<dbReference type="HAMAP" id="MF_01006">
    <property type="entry name" value="Undec_diphosphatase"/>
    <property type="match status" value="1"/>
</dbReference>
<comment type="function">
    <text evidence="14">Catalyzes the dephosphorylation of undecaprenyl diphosphate (UPP). Confers resistance to bacitracin.</text>
</comment>
<feature type="transmembrane region" description="Helical" evidence="14">
    <location>
        <begin position="178"/>
        <end position="200"/>
    </location>
</feature>
<evidence type="ECO:0000313" key="15">
    <source>
        <dbReference type="EMBL" id="AWT60641.1"/>
    </source>
</evidence>
<keyword evidence="14" id="KW-0961">Cell wall biogenesis/degradation</keyword>
<evidence type="ECO:0000256" key="5">
    <source>
        <dbReference type="ARBA" id="ARBA00022475"/>
    </source>
</evidence>
<feature type="transmembrane region" description="Helical" evidence="14">
    <location>
        <begin position="116"/>
        <end position="133"/>
    </location>
</feature>
<evidence type="ECO:0000313" key="16">
    <source>
        <dbReference type="Proteomes" id="UP000247465"/>
    </source>
</evidence>
<gene>
    <name evidence="14 15" type="primary">uppP</name>
    <name evidence="15" type="ORF">DF168_01858</name>
</gene>
<proteinExistence type="inferred from homology"/>
<dbReference type="GO" id="GO:0050380">
    <property type="term" value="F:undecaprenyl-diphosphatase activity"/>
    <property type="evidence" value="ECO:0007669"/>
    <property type="project" value="UniProtKB-UniRule"/>
</dbReference>
<evidence type="ECO:0000256" key="13">
    <source>
        <dbReference type="ARBA" id="ARBA00047594"/>
    </source>
</evidence>
<dbReference type="PANTHER" id="PTHR30622:SF3">
    <property type="entry name" value="UNDECAPRENYL-DIPHOSPHATASE"/>
    <property type="match status" value="1"/>
</dbReference>
<dbReference type="GO" id="GO:0009252">
    <property type="term" value="P:peptidoglycan biosynthetic process"/>
    <property type="evidence" value="ECO:0007669"/>
    <property type="project" value="UniProtKB-KW"/>
</dbReference>
<keyword evidence="6 14" id="KW-0812">Transmembrane</keyword>
<evidence type="ECO:0000256" key="3">
    <source>
        <dbReference type="ARBA" id="ARBA00012374"/>
    </source>
</evidence>
<evidence type="ECO:0000256" key="14">
    <source>
        <dbReference type="HAMAP-Rule" id="MF_01006"/>
    </source>
</evidence>
<dbReference type="Proteomes" id="UP000247465">
    <property type="component" value="Chromosome"/>
</dbReference>
<evidence type="ECO:0000256" key="4">
    <source>
        <dbReference type="ARBA" id="ARBA00021581"/>
    </source>
</evidence>
<dbReference type="GO" id="GO:0005886">
    <property type="term" value="C:plasma membrane"/>
    <property type="evidence" value="ECO:0007669"/>
    <property type="project" value="UniProtKB-SubCell"/>
</dbReference>
<evidence type="ECO:0000256" key="9">
    <source>
        <dbReference type="ARBA" id="ARBA00023136"/>
    </source>
</evidence>
<keyword evidence="14" id="KW-0133">Cell shape</keyword>
<keyword evidence="10 14" id="KW-0046">Antibiotic resistance</keyword>
<dbReference type="GO" id="GO:0046677">
    <property type="term" value="P:response to antibiotic"/>
    <property type="evidence" value="ECO:0007669"/>
    <property type="project" value="UniProtKB-UniRule"/>
</dbReference>
<evidence type="ECO:0000256" key="1">
    <source>
        <dbReference type="ARBA" id="ARBA00004651"/>
    </source>
</evidence>
<dbReference type="EC" id="3.6.1.27" evidence="3 14"/>
<evidence type="ECO:0000256" key="12">
    <source>
        <dbReference type="ARBA" id="ARBA00032932"/>
    </source>
</evidence>
<keyword evidence="5 14" id="KW-1003">Cell membrane</keyword>
<dbReference type="GO" id="GO:0071555">
    <property type="term" value="P:cell wall organization"/>
    <property type="evidence" value="ECO:0007669"/>
    <property type="project" value="UniProtKB-KW"/>
</dbReference>
<evidence type="ECO:0000256" key="8">
    <source>
        <dbReference type="ARBA" id="ARBA00022989"/>
    </source>
</evidence>
<comment type="catalytic activity">
    <reaction evidence="13 14">
        <text>di-trans,octa-cis-undecaprenyl diphosphate + H2O = di-trans,octa-cis-undecaprenyl phosphate + phosphate + H(+)</text>
        <dbReference type="Rhea" id="RHEA:28094"/>
        <dbReference type="ChEBI" id="CHEBI:15377"/>
        <dbReference type="ChEBI" id="CHEBI:15378"/>
        <dbReference type="ChEBI" id="CHEBI:43474"/>
        <dbReference type="ChEBI" id="CHEBI:58405"/>
        <dbReference type="ChEBI" id="CHEBI:60392"/>
        <dbReference type="EC" id="3.6.1.27"/>
    </reaction>
</comment>
<keyword evidence="7 14" id="KW-0378">Hydrolase</keyword>
<comment type="subcellular location">
    <subcellularLocation>
        <location evidence="1 14">Cell membrane</location>
        <topology evidence="1 14">Multi-pass membrane protein</topology>
    </subcellularLocation>
</comment>
<dbReference type="GO" id="GO:0008360">
    <property type="term" value="P:regulation of cell shape"/>
    <property type="evidence" value="ECO:0007669"/>
    <property type="project" value="UniProtKB-KW"/>
</dbReference>
<evidence type="ECO:0000256" key="11">
    <source>
        <dbReference type="ARBA" id="ARBA00032707"/>
    </source>
</evidence>
<evidence type="ECO:0000256" key="7">
    <source>
        <dbReference type="ARBA" id="ARBA00022801"/>
    </source>
</evidence>
<dbReference type="EMBL" id="CP029803">
    <property type="protein sequence ID" value="AWT60641.1"/>
    <property type="molecule type" value="Genomic_DNA"/>
</dbReference>
<name>A0A2Z4AEP7_9BACT</name>
<keyword evidence="9 14" id="KW-0472">Membrane</keyword>
<feature type="transmembrane region" description="Helical" evidence="14">
    <location>
        <begin position="153"/>
        <end position="172"/>
    </location>
</feature>
<keyword evidence="14" id="KW-0573">Peptidoglycan synthesis</keyword>
<evidence type="ECO:0000256" key="2">
    <source>
        <dbReference type="ARBA" id="ARBA00010621"/>
    </source>
</evidence>
<reference evidence="15 16" key="1">
    <citation type="submission" date="2018-06" db="EMBL/GenBank/DDBJ databases">
        <title>Draft Genome Sequence of a Novel Marine Bacterium Related to the Verrucomicrobia.</title>
        <authorList>
            <person name="Vosseberg J."/>
            <person name="Martijn J."/>
            <person name="Ettema T.J.G."/>
        </authorList>
    </citation>
    <scope>NUCLEOTIDE SEQUENCE [LARGE SCALE GENOMIC DNA]</scope>
    <source>
        <strain evidence="15">TARA_B100001123</strain>
    </source>
</reference>
<protein>
    <recommendedName>
        <fullName evidence="4 14">Undecaprenyl-diphosphatase</fullName>
        <ecNumber evidence="3 14">3.6.1.27</ecNumber>
    </recommendedName>
    <alternativeName>
        <fullName evidence="12 14">Bacitracin resistance protein</fullName>
    </alternativeName>
    <alternativeName>
        <fullName evidence="11 14">Undecaprenyl pyrophosphate phosphatase</fullName>
    </alternativeName>
</protein>
<dbReference type="AlphaFoldDB" id="A0A2Z4AEP7"/>
<evidence type="ECO:0000256" key="6">
    <source>
        <dbReference type="ARBA" id="ARBA00022692"/>
    </source>
</evidence>
<sequence length="348" mass="38238">MRTVCLLILLTGGQLCSTEPMEPPLAKGLGLEENDPLVSKSYGPANDLPSFRIKEAMLLGLVEGITEFLPISSTGHLILANHFLGLTQTDASIPDWNHNDPYQRVNPSSMGEALDAYIIVIQFGAIIAVALLYRSKIRSIILGLLGRNQEGLFLARNLALAFFPVAAIGLIFHSVITFYFFNIAPVILALFLGGILMLLVENWRKRRIRPDQLERPNYGPELYQLSSRQSLLIGLFQCAALWPGTSRSMITIVGGYTVGLSPSRAAEFSFLLSLPTLSTAALYKILKVGPEMYTELGWTPILFGMGIAALSAAIAVKWMISYLAKHGLILFAYYRIALAFSLAIILFQ</sequence>
<dbReference type="KEGG" id="mtar:DF168_01858"/>
<accession>A0A2Z4AEP7</accession>
<dbReference type="InterPro" id="IPR003824">
    <property type="entry name" value="UppP"/>
</dbReference>
<feature type="transmembrane region" description="Helical" evidence="14">
    <location>
        <begin position="298"/>
        <end position="316"/>
    </location>
</feature>
<comment type="miscellaneous">
    <text evidence="14">Bacitracin is thought to be involved in the inhibition of peptidoglycan synthesis by sequestering undecaprenyl diphosphate, thereby reducing the pool of lipid carrier available.</text>
</comment>